<dbReference type="GO" id="GO:0005634">
    <property type="term" value="C:nucleus"/>
    <property type="evidence" value="ECO:0007669"/>
    <property type="project" value="UniProtKB-SubCell"/>
</dbReference>
<keyword evidence="7" id="KW-0804">Transcription</keyword>
<keyword evidence="5" id="KW-0862">Zinc</keyword>
<evidence type="ECO:0000256" key="10">
    <source>
        <dbReference type="SAM" id="MobiDB-lite"/>
    </source>
</evidence>
<comment type="caution">
    <text evidence="12">The sequence shown here is derived from an EMBL/GenBank/DDBJ whole genome shotgun (WGS) entry which is preliminary data.</text>
</comment>
<dbReference type="PROSITE" id="PS50157">
    <property type="entry name" value="ZINC_FINGER_C2H2_2"/>
    <property type="match status" value="2"/>
</dbReference>
<dbReference type="InterPro" id="IPR050331">
    <property type="entry name" value="Zinc_finger"/>
</dbReference>
<reference evidence="12" key="1">
    <citation type="journal article" date="2023" name="Mol. Phylogenet. Evol.">
        <title>Genome-scale phylogeny and comparative genomics of the fungal order Sordariales.</title>
        <authorList>
            <person name="Hensen N."/>
            <person name="Bonometti L."/>
            <person name="Westerberg I."/>
            <person name="Brannstrom I.O."/>
            <person name="Guillou S."/>
            <person name="Cros-Aarteil S."/>
            <person name="Calhoun S."/>
            <person name="Haridas S."/>
            <person name="Kuo A."/>
            <person name="Mondo S."/>
            <person name="Pangilinan J."/>
            <person name="Riley R."/>
            <person name="LaButti K."/>
            <person name="Andreopoulos B."/>
            <person name="Lipzen A."/>
            <person name="Chen C."/>
            <person name="Yan M."/>
            <person name="Daum C."/>
            <person name="Ng V."/>
            <person name="Clum A."/>
            <person name="Steindorff A."/>
            <person name="Ohm R.A."/>
            <person name="Martin F."/>
            <person name="Silar P."/>
            <person name="Natvig D.O."/>
            <person name="Lalanne C."/>
            <person name="Gautier V."/>
            <person name="Ament-Velasquez S.L."/>
            <person name="Kruys A."/>
            <person name="Hutchinson M.I."/>
            <person name="Powell A.J."/>
            <person name="Barry K."/>
            <person name="Miller A.N."/>
            <person name="Grigoriev I.V."/>
            <person name="Debuchy R."/>
            <person name="Gladieux P."/>
            <person name="Hiltunen Thoren M."/>
            <person name="Johannesson H."/>
        </authorList>
    </citation>
    <scope>NUCLEOTIDE SEQUENCE</scope>
    <source>
        <strain evidence="12">CBS 141.50</strain>
    </source>
</reference>
<keyword evidence="8" id="KW-0539">Nucleus</keyword>
<dbReference type="InterPro" id="IPR036236">
    <property type="entry name" value="Znf_C2H2_sf"/>
</dbReference>
<feature type="compositionally biased region" description="Polar residues" evidence="10">
    <location>
        <begin position="99"/>
        <end position="113"/>
    </location>
</feature>
<evidence type="ECO:0000256" key="8">
    <source>
        <dbReference type="ARBA" id="ARBA00023242"/>
    </source>
</evidence>
<name>A0AAN6ZQ08_9PEZI</name>
<feature type="compositionally biased region" description="Low complexity" evidence="10">
    <location>
        <begin position="60"/>
        <end position="80"/>
    </location>
</feature>
<dbReference type="EMBL" id="MU853566">
    <property type="protein sequence ID" value="KAK4145779.1"/>
    <property type="molecule type" value="Genomic_DNA"/>
</dbReference>
<feature type="domain" description="C2H2-type" evidence="11">
    <location>
        <begin position="299"/>
        <end position="329"/>
    </location>
</feature>
<dbReference type="GO" id="GO:0010468">
    <property type="term" value="P:regulation of gene expression"/>
    <property type="evidence" value="ECO:0007669"/>
    <property type="project" value="TreeGrafter"/>
</dbReference>
<dbReference type="FunFam" id="3.30.160.60:FF:000060">
    <property type="entry name" value="zinc finger protein 436"/>
    <property type="match status" value="1"/>
</dbReference>
<evidence type="ECO:0000313" key="13">
    <source>
        <dbReference type="Proteomes" id="UP001302676"/>
    </source>
</evidence>
<evidence type="ECO:0000256" key="1">
    <source>
        <dbReference type="ARBA" id="ARBA00004123"/>
    </source>
</evidence>
<sequence>MASTMITTHYAHAPQQSVQYGYMPPPSPPMDESAKCSLPSISNLLGVADQGSPTSEASFQQQQLQQQQQRQQQQQQQQQQCMSSSWWMTGYGDTDPAPAQTTKPETRPSSSHYGNPVMRAGLPPSPPMSSDASFEGFNSPSTRSVSQVPNGSNYYFEATPPLQLEADARQLSTAATIPRASVQSSTTYQPQFAGSAYISQSAIPSYYPPIQAAAPPQTQMSGLYYQRPLPQSFPPMPMPIPLGSNAGNPWQHHHYIAPSASASFPQSQDRYICQTCNKAFSRPSSLRIHSHSHTGEKPFKCPFPGCGKAFSVRSNMKRHERGCHNYDCSSSTSNSNTTLAGGVPEPDPRPVPV</sequence>
<dbReference type="FunFam" id="3.30.160.60:FF:000176">
    <property type="entry name" value="zinc finger protein 70"/>
    <property type="match status" value="1"/>
</dbReference>
<dbReference type="Pfam" id="PF00096">
    <property type="entry name" value="zf-C2H2"/>
    <property type="match status" value="2"/>
</dbReference>
<evidence type="ECO:0000256" key="2">
    <source>
        <dbReference type="ARBA" id="ARBA00022723"/>
    </source>
</evidence>
<keyword evidence="13" id="KW-1185">Reference proteome</keyword>
<proteinExistence type="predicted"/>
<keyword evidence="2" id="KW-0479">Metal-binding</keyword>
<reference evidence="12" key="2">
    <citation type="submission" date="2023-05" db="EMBL/GenBank/DDBJ databases">
        <authorList>
            <consortium name="Lawrence Berkeley National Laboratory"/>
            <person name="Steindorff A."/>
            <person name="Hensen N."/>
            <person name="Bonometti L."/>
            <person name="Westerberg I."/>
            <person name="Brannstrom I.O."/>
            <person name="Guillou S."/>
            <person name="Cros-Aarteil S."/>
            <person name="Calhoun S."/>
            <person name="Haridas S."/>
            <person name="Kuo A."/>
            <person name="Mondo S."/>
            <person name="Pangilinan J."/>
            <person name="Riley R."/>
            <person name="Labutti K."/>
            <person name="Andreopoulos B."/>
            <person name="Lipzen A."/>
            <person name="Chen C."/>
            <person name="Yanf M."/>
            <person name="Daum C."/>
            <person name="Ng V."/>
            <person name="Clum A."/>
            <person name="Ohm R."/>
            <person name="Martin F."/>
            <person name="Silar P."/>
            <person name="Natvig D."/>
            <person name="Lalanne C."/>
            <person name="Gautier V."/>
            <person name="Ament-Velasquez S.L."/>
            <person name="Kruys A."/>
            <person name="Hutchinson M.I."/>
            <person name="Powell A.J."/>
            <person name="Barry K."/>
            <person name="Miller A.N."/>
            <person name="Grigoriev I.V."/>
            <person name="Debuchy R."/>
            <person name="Gladieux P."/>
            <person name="Thoren M.H."/>
            <person name="Johannesson H."/>
        </authorList>
    </citation>
    <scope>NUCLEOTIDE SEQUENCE</scope>
    <source>
        <strain evidence="12">CBS 141.50</strain>
    </source>
</reference>
<evidence type="ECO:0000256" key="5">
    <source>
        <dbReference type="ARBA" id="ARBA00022833"/>
    </source>
</evidence>
<organism evidence="12 13">
    <name type="scientific">Dichotomopilus funicola</name>
    <dbReference type="NCBI Taxonomy" id="1934379"/>
    <lineage>
        <taxon>Eukaryota</taxon>
        <taxon>Fungi</taxon>
        <taxon>Dikarya</taxon>
        <taxon>Ascomycota</taxon>
        <taxon>Pezizomycotina</taxon>
        <taxon>Sordariomycetes</taxon>
        <taxon>Sordariomycetidae</taxon>
        <taxon>Sordariales</taxon>
        <taxon>Chaetomiaceae</taxon>
        <taxon>Dichotomopilus</taxon>
    </lineage>
</organism>
<evidence type="ECO:0000256" key="6">
    <source>
        <dbReference type="ARBA" id="ARBA00023015"/>
    </source>
</evidence>
<gene>
    <name evidence="12" type="ORF">C8A04DRAFT_35588</name>
</gene>
<dbReference type="PROSITE" id="PS00028">
    <property type="entry name" value="ZINC_FINGER_C2H2_1"/>
    <property type="match status" value="2"/>
</dbReference>
<comment type="subcellular location">
    <subcellularLocation>
        <location evidence="1">Nucleus</location>
    </subcellularLocation>
</comment>
<feature type="compositionally biased region" description="Polar residues" evidence="10">
    <location>
        <begin position="128"/>
        <end position="148"/>
    </location>
</feature>
<evidence type="ECO:0000256" key="9">
    <source>
        <dbReference type="PROSITE-ProRule" id="PRU00042"/>
    </source>
</evidence>
<accession>A0AAN6ZQ08</accession>
<feature type="region of interest" description="Disordered" evidence="10">
    <location>
        <begin position="323"/>
        <end position="353"/>
    </location>
</feature>
<dbReference type="Gene3D" id="3.30.160.60">
    <property type="entry name" value="Classic Zinc Finger"/>
    <property type="match status" value="2"/>
</dbReference>
<dbReference type="PANTHER" id="PTHR16515">
    <property type="entry name" value="PR DOMAIN ZINC FINGER PROTEIN"/>
    <property type="match status" value="1"/>
</dbReference>
<evidence type="ECO:0000256" key="4">
    <source>
        <dbReference type="ARBA" id="ARBA00022771"/>
    </source>
</evidence>
<evidence type="ECO:0000259" key="11">
    <source>
        <dbReference type="PROSITE" id="PS50157"/>
    </source>
</evidence>
<keyword evidence="3" id="KW-0677">Repeat</keyword>
<evidence type="ECO:0000256" key="3">
    <source>
        <dbReference type="ARBA" id="ARBA00022737"/>
    </source>
</evidence>
<evidence type="ECO:0000256" key="7">
    <source>
        <dbReference type="ARBA" id="ARBA00023163"/>
    </source>
</evidence>
<dbReference type="SUPFAM" id="SSF57667">
    <property type="entry name" value="beta-beta-alpha zinc fingers"/>
    <property type="match status" value="1"/>
</dbReference>
<dbReference type="AlphaFoldDB" id="A0AAN6ZQ08"/>
<dbReference type="GeneID" id="87819839"/>
<evidence type="ECO:0000313" key="12">
    <source>
        <dbReference type="EMBL" id="KAK4145779.1"/>
    </source>
</evidence>
<dbReference type="InterPro" id="IPR013087">
    <property type="entry name" value="Znf_C2H2_type"/>
</dbReference>
<dbReference type="PANTHER" id="PTHR16515:SF49">
    <property type="entry name" value="GASTRULA ZINC FINGER PROTEIN XLCGF49.1-LIKE-RELATED"/>
    <property type="match status" value="1"/>
</dbReference>
<keyword evidence="4 9" id="KW-0863">Zinc-finger</keyword>
<dbReference type="SMART" id="SM00355">
    <property type="entry name" value="ZnF_C2H2"/>
    <property type="match status" value="2"/>
</dbReference>
<feature type="compositionally biased region" description="Low complexity" evidence="10">
    <location>
        <begin position="329"/>
        <end position="338"/>
    </location>
</feature>
<keyword evidence="6" id="KW-0805">Transcription regulation</keyword>
<dbReference type="GO" id="GO:0008270">
    <property type="term" value="F:zinc ion binding"/>
    <property type="evidence" value="ECO:0007669"/>
    <property type="project" value="UniProtKB-KW"/>
</dbReference>
<protein>
    <recommendedName>
        <fullName evidence="11">C2H2-type domain-containing protein</fullName>
    </recommendedName>
</protein>
<feature type="domain" description="C2H2-type" evidence="11">
    <location>
        <begin position="271"/>
        <end position="298"/>
    </location>
</feature>
<dbReference type="RefSeq" id="XP_062639150.1">
    <property type="nucleotide sequence ID" value="XM_062783226.1"/>
</dbReference>
<feature type="region of interest" description="Disordered" evidence="10">
    <location>
        <begin position="1"/>
        <end position="148"/>
    </location>
</feature>
<dbReference type="Proteomes" id="UP001302676">
    <property type="component" value="Unassembled WGS sequence"/>
</dbReference>